<keyword evidence="3 12" id="KW-0813">Transport</keyword>
<evidence type="ECO:0000256" key="5">
    <source>
        <dbReference type="ARBA" id="ARBA00022519"/>
    </source>
</evidence>
<evidence type="ECO:0000256" key="1">
    <source>
        <dbReference type="ARBA" id="ARBA00004429"/>
    </source>
</evidence>
<dbReference type="NCBIfam" id="NF006927">
    <property type="entry name" value="PRK09412.1"/>
    <property type="match status" value="1"/>
</dbReference>
<proteinExistence type="inferred from homology"/>
<dbReference type="PANTHER" id="PTHR36106">
    <property type="entry name" value="ANAEROBIC C4-DICARBOXYLATE TRANSPORTER DCUB"/>
    <property type="match status" value="1"/>
</dbReference>
<evidence type="ECO:0000256" key="10">
    <source>
        <dbReference type="ARBA" id="ARBA00034284"/>
    </source>
</evidence>
<feature type="transmembrane region" description="Helical" evidence="13">
    <location>
        <begin position="140"/>
        <end position="161"/>
    </location>
</feature>
<comment type="catalytic activity">
    <reaction evidence="10">
        <text>(S)-malate(in) + succinate(out) = (S)-malate(out) + succinate(in)</text>
        <dbReference type="Rhea" id="RHEA:29327"/>
        <dbReference type="ChEBI" id="CHEBI:15589"/>
        <dbReference type="ChEBI" id="CHEBI:30031"/>
    </reaction>
    <physiologicalReaction direction="right-to-left" evidence="10">
        <dbReference type="Rhea" id="RHEA:29329"/>
    </physiologicalReaction>
</comment>
<feature type="transmembrane region" description="Helical" evidence="13">
    <location>
        <begin position="367"/>
        <end position="394"/>
    </location>
</feature>
<feature type="transmembrane region" description="Helical" evidence="13">
    <location>
        <begin position="240"/>
        <end position="258"/>
    </location>
</feature>
<keyword evidence="7 13" id="KW-1133">Transmembrane helix</keyword>
<dbReference type="Proteomes" id="UP000266091">
    <property type="component" value="Unassembled WGS sequence"/>
</dbReference>
<feature type="transmembrane region" description="Helical" evidence="13">
    <location>
        <begin position="52"/>
        <end position="71"/>
    </location>
</feature>
<evidence type="ECO:0000256" key="3">
    <source>
        <dbReference type="ARBA" id="ARBA00022448"/>
    </source>
</evidence>
<dbReference type="GO" id="GO:0015556">
    <property type="term" value="F:C4-dicarboxylate transmembrane transporter activity"/>
    <property type="evidence" value="ECO:0007669"/>
    <property type="project" value="InterPro"/>
</dbReference>
<keyword evidence="15" id="KW-1185">Reference proteome</keyword>
<protein>
    <recommendedName>
        <fullName evidence="12">C4-dicarboxylate transporter</fullName>
    </recommendedName>
</protein>
<dbReference type="AlphaFoldDB" id="A0A388SAZ2"/>
<feature type="transmembrane region" description="Helical" evidence="13">
    <location>
        <begin position="304"/>
        <end position="321"/>
    </location>
</feature>
<dbReference type="PANTHER" id="PTHR36106:SF3">
    <property type="entry name" value="ANAEROBIC C4-DICARBOXYLATE TRANSPORTER DCUB"/>
    <property type="match status" value="1"/>
</dbReference>
<dbReference type="PIRSF" id="PIRSF004539">
    <property type="entry name" value="C4-dicrbxl_trns"/>
    <property type="match status" value="1"/>
</dbReference>
<feature type="transmembrane region" description="Helical" evidence="13">
    <location>
        <begin position="5"/>
        <end position="21"/>
    </location>
</feature>
<comment type="caution">
    <text evidence="14">The sequence shown here is derived from an EMBL/GenBank/DDBJ whole genome shotgun (WGS) entry which is preliminary data.</text>
</comment>
<comment type="function">
    <text evidence="12">Responsible for the transport of C4-dicarboxylates.</text>
</comment>
<feature type="transmembrane region" description="Helical" evidence="13">
    <location>
        <begin position="173"/>
        <end position="192"/>
    </location>
</feature>
<keyword evidence="4 12" id="KW-1003">Cell membrane</keyword>
<dbReference type="EMBL" id="BGZJ01000001">
    <property type="protein sequence ID" value="GBO93477.1"/>
    <property type="molecule type" value="Genomic_DNA"/>
</dbReference>
<comment type="catalytic activity">
    <reaction evidence="11">
        <text>fumarate(in) + succinate(out) = fumarate(out) + succinate(in)</text>
        <dbReference type="Rhea" id="RHEA:29323"/>
        <dbReference type="ChEBI" id="CHEBI:29806"/>
        <dbReference type="ChEBI" id="CHEBI:30031"/>
    </reaction>
    <physiologicalReaction direction="right-to-left" evidence="11">
        <dbReference type="Rhea" id="RHEA:29325"/>
    </physiologicalReaction>
</comment>
<evidence type="ECO:0000256" key="4">
    <source>
        <dbReference type="ARBA" id="ARBA00022475"/>
    </source>
</evidence>
<dbReference type="InterPro" id="IPR004668">
    <property type="entry name" value="Anaer_Dcu_memb_transpt"/>
</dbReference>
<evidence type="ECO:0000256" key="6">
    <source>
        <dbReference type="ARBA" id="ARBA00022692"/>
    </source>
</evidence>
<reference evidence="14 15" key="1">
    <citation type="journal article" date="2018" name="Int. J. Syst. Evol. Microbiol.">
        <title>Mesosutterella multiformis gen. nov., sp. nov., a member of the family Sutterellaceae and Sutterella megalosphaeroides sp. nov., isolated from human faeces.</title>
        <authorList>
            <person name="Sakamoto M."/>
            <person name="Ikeyama N."/>
            <person name="Kunihiro T."/>
            <person name="Iino T."/>
            <person name="Yuki M."/>
            <person name="Ohkuma M."/>
        </authorList>
    </citation>
    <scope>NUCLEOTIDE SEQUENCE [LARGE SCALE GENOMIC DNA]</scope>
    <source>
        <strain evidence="14 15">4NBBH2</strain>
    </source>
</reference>
<evidence type="ECO:0000256" key="12">
    <source>
        <dbReference type="PIRNR" id="PIRNR004539"/>
    </source>
</evidence>
<evidence type="ECO:0000313" key="15">
    <source>
        <dbReference type="Proteomes" id="UP000266091"/>
    </source>
</evidence>
<name>A0A388SAZ2_9BURK</name>
<dbReference type="NCBIfam" id="TIGR00770">
    <property type="entry name" value="Dcu"/>
    <property type="match status" value="1"/>
</dbReference>
<dbReference type="RefSeq" id="WP_116269853.1">
    <property type="nucleotide sequence ID" value="NZ_BGZJ01000001.1"/>
</dbReference>
<keyword evidence="8 12" id="KW-0472">Membrane</keyword>
<sequence>MIPTIFWIELLVVLICLFYGARKGGMALGLISGIGLIVLVFCFHVKPGKPPVDVILTILAVIMGSATLQASGGLDCLLQIAEKALRSHPRLVVYIAPYCAWILTILCGTGHTVYTLLPIIYDVAIKTGIRPERPMAASTIAAQMGIICSPASVALVSAVAILDGHTLPNGQAVNLLTILSVTIPAGFIGVFAEATYSVFRGKDLDKDPEFQKLISDPEQKEYVYGDSTTLLGKKFAKSQWAALWIFLGCVAIVAVFGATKGLRPVFGGKAMSMTLIIQMMMLTAGALMVIFCRTRAADVGKSSVFRAGAVAIAAVYGVAWMSDSLFQAHLPELKVALTGAVTSYPWLYAVVLLVVSKFVNSQAAAVAIILPVAVQVGVPTGIAVSMISACYGYYILPTYPSDLAALQFDRSGTTHIGKFVINHSFILPGLIGVITATVVGAILGYLYGWL</sequence>
<keyword evidence="5 12" id="KW-0997">Cell inner membrane</keyword>
<evidence type="ECO:0000256" key="13">
    <source>
        <dbReference type="SAM" id="Phobius"/>
    </source>
</evidence>
<evidence type="ECO:0000256" key="8">
    <source>
        <dbReference type="ARBA" id="ARBA00023136"/>
    </source>
</evidence>
<comment type="similarity">
    <text evidence="2 12">Belongs to the DcuA/DcuB transporter (TC 2.A.13.1) family.</text>
</comment>
<dbReference type="NCBIfam" id="NF009136">
    <property type="entry name" value="PRK12489.1"/>
    <property type="match status" value="1"/>
</dbReference>
<evidence type="ECO:0000256" key="9">
    <source>
        <dbReference type="ARBA" id="ARBA00034237"/>
    </source>
</evidence>
<evidence type="ECO:0000313" key="14">
    <source>
        <dbReference type="EMBL" id="GBO93477.1"/>
    </source>
</evidence>
<dbReference type="Pfam" id="PF03605">
    <property type="entry name" value="DcuA_DcuB"/>
    <property type="match status" value="1"/>
</dbReference>
<dbReference type="GO" id="GO:0005886">
    <property type="term" value="C:plasma membrane"/>
    <property type="evidence" value="ECO:0007669"/>
    <property type="project" value="UniProtKB-SubCell"/>
</dbReference>
<gene>
    <name evidence="14" type="primary">dcuB</name>
    <name evidence="14" type="ORF">MESMUL_08310</name>
</gene>
<organism evidence="14 15">
    <name type="scientific">Mesosutterella multiformis</name>
    <dbReference type="NCBI Taxonomy" id="2259133"/>
    <lineage>
        <taxon>Bacteria</taxon>
        <taxon>Pseudomonadati</taxon>
        <taxon>Pseudomonadota</taxon>
        <taxon>Betaproteobacteria</taxon>
        <taxon>Burkholderiales</taxon>
        <taxon>Sutterellaceae</taxon>
        <taxon>Mesosutterella</taxon>
    </lineage>
</organism>
<evidence type="ECO:0000256" key="7">
    <source>
        <dbReference type="ARBA" id="ARBA00022989"/>
    </source>
</evidence>
<feature type="transmembrane region" description="Helical" evidence="13">
    <location>
        <begin position="91"/>
        <end position="119"/>
    </location>
</feature>
<evidence type="ECO:0000256" key="11">
    <source>
        <dbReference type="ARBA" id="ARBA00034287"/>
    </source>
</evidence>
<accession>A0A388SAZ2</accession>
<dbReference type="OrthoDB" id="9770910at2"/>
<comment type="subcellular location">
    <subcellularLocation>
        <location evidence="1 12">Cell inner membrane</location>
        <topology evidence="1 12">Multi-pass membrane protein</topology>
    </subcellularLocation>
</comment>
<feature type="transmembrane region" description="Helical" evidence="13">
    <location>
        <begin position="270"/>
        <end position="292"/>
    </location>
</feature>
<feature type="transmembrane region" description="Helical" evidence="13">
    <location>
        <begin position="333"/>
        <end position="355"/>
    </location>
</feature>
<feature type="transmembrane region" description="Helical" evidence="13">
    <location>
        <begin position="27"/>
        <end position="45"/>
    </location>
</feature>
<comment type="catalytic activity">
    <reaction evidence="9">
        <text>L-aspartate(in) + succinate(out) = L-aspartate(out) + succinate(in)</text>
        <dbReference type="Rhea" id="RHEA:29343"/>
        <dbReference type="ChEBI" id="CHEBI:29991"/>
        <dbReference type="ChEBI" id="CHEBI:30031"/>
    </reaction>
    <physiologicalReaction direction="right-to-left" evidence="9">
        <dbReference type="Rhea" id="RHEA:29345"/>
    </physiologicalReaction>
</comment>
<keyword evidence="6 13" id="KW-0812">Transmembrane</keyword>
<feature type="transmembrane region" description="Helical" evidence="13">
    <location>
        <begin position="425"/>
        <end position="447"/>
    </location>
</feature>
<evidence type="ECO:0000256" key="2">
    <source>
        <dbReference type="ARBA" id="ARBA00006413"/>
    </source>
</evidence>